<reference evidence="2 3" key="1">
    <citation type="submission" date="2013-02" db="EMBL/GenBank/DDBJ databases">
        <title>The Genome Sequence of Acinetobacter sp. ANC 3994.</title>
        <authorList>
            <consortium name="The Broad Institute Genome Sequencing Platform"/>
            <consortium name="The Broad Institute Genome Sequencing Center for Infectious Disease"/>
            <person name="Cerqueira G."/>
            <person name="Feldgarden M."/>
            <person name="Courvalin P."/>
            <person name="Perichon B."/>
            <person name="Grillot-Courvalin C."/>
            <person name="Clermont D."/>
            <person name="Rocha E."/>
            <person name="Yoon E.-J."/>
            <person name="Nemec A."/>
            <person name="Walker B."/>
            <person name="Young S.K."/>
            <person name="Zeng Q."/>
            <person name="Gargeya S."/>
            <person name="Fitzgerald M."/>
            <person name="Haas B."/>
            <person name="Abouelleil A."/>
            <person name="Alvarado L."/>
            <person name="Arachchi H.M."/>
            <person name="Berlin A.M."/>
            <person name="Chapman S.B."/>
            <person name="Dewar J."/>
            <person name="Goldberg J."/>
            <person name="Griggs A."/>
            <person name="Gujja S."/>
            <person name="Hansen M."/>
            <person name="Howarth C."/>
            <person name="Imamovic A."/>
            <person name="Larimer J."/>
            <person name="McCowan C."/>
            <person name="Murphy C."/>
            <person name="Neiman D."/>
            <person name="Pearson M."/>
            <person name="Priest M."/>
            <person name="Roberts A."/>
            <person name="Saif S."/>
            <person name="Shea T."/>
            <person name="Sisk P."/>
            <person name="Sykes S."/>
            <person name="Wortman J."/>
            <person name="Nusbaum C."/>
            <person name="Birren B."/>
        </authorList>
    </citation>
    <scope>NUCLEOTIDE SEQUENCE [LARGE SCALE GENOMIC DNA]</scope>
    <source>
        <strain evidence="2 3">ANC 3994</strain>
    </source>
</reference>
<dbReference type="HOGENOM" id="CLU_3131159_0_0_6"/>
<accession>N8NZF3</accession>
<dbReference type="Proteomes" id="UP000013086">
    <property type="component" value="Unassembled WGS sequence"/>
</dbReference>
<proteinExistence type="predicted"/>
<protein>
    <submittedName>
        <fullName evidence="2">Uncharacterized protein</fullName>
    </submittedName>
</protein>
<dbReference type="PATRIC" id="fig|1217715.3.peg.2338"/>
<feature type="transmembrane region" description="Helical" evidence="1">
    <location>
        <begin position="20"/>
        <end position="44"/>
    </location>
</feature>
<sequence length="49" mass="5115">MSLSPNLTAPVMAPSSPPAWGAVWVMSLCCAVLIASEFMPVSLLGRVLI</sequence>
<name>N8NZF3_9GAMM</name>
<gene>
    <name evidence="2" type="ORF">F994_02395</name>
</gene>
<evidence type="ECO:0000256" key="1">
    <source>
        <dbReference type="SAM" id="Phobius"/>
    </source>
</evidence>
<dbReference type="EMBL" id="APOH01000015">
    <property type="protein sequence ID" value="ENU19535.1"/>
    <property type="molecule type" value="Genomic_DNA"/>
</dbReference>
<dbReference type="RefSeq" id="WP_004648916.1">
    <property type="nucleotide sequence ID" value="NZ_KB849164.1"/>
</dbReference>
<organism evidence="2 3">
    <name type="scientific">Acinetobacter bohemicus ANC 3994</name>
    <dbReference type="NCBI Taxonomy" id="1217715"/>
    <lineage>
        <taxon>Bacteria</taxon>
        <taxon>Pseudomonadati</taxon>
        <taxon>Pseudomonadota</taxon>
        <taxon>Gammaproteobacteria</taxon>
        <taxon>Moraxellales</taxon>
        <taxon>Moraxellaceae</taxon>
        <taxon>Acinetobacter</taxon>
    </lineage>
</organism>
<keyword evidence="1" id="KW-1133">Transmembrane helix</keyword>
<evidence type="ECO:0000313" key="3">
    <source>
        <dbReference type="Proteomes" id="UP000013086"/>
    </source>
</evidence>
<comment type="caution">
    <text evidence="2">The sequence shown here is derived from an EMBL/GenBank/DDBJ whole genome shotgun (WGS) entry which is preliminary data.</text>
</comment>
<dbReference type="AlphaFoldDB" id="N8NZF3"/>
<keyword evidence="1" id="KW-0472">Membrane</keyword>
<keyword evidence="1" id="KW-0812">Transmembrane</keyword>
<evidence type="ECO:0000313" key="2">
    <source>
        <dbReference type="EMBL" id="ENU19535.1"/>
    </source>
</evidence>